<keyword evidence="2" id="KW-1185">Reference proteome</keyword>
<name>A0A0B2V4J3_TOXCA</name>
<proteinExistence type="predicted"/>
<sequence>IFLRSNGTIHFNNEIGRKLIPAYQQGNGNAGVLPQLFLPWPERRDNIGGLRINDGYGGVYYTNGNGISGVPRGGYSMTKKQPIDLESDYDFETANKQFRDSLRLSIEKTSKG</sequence>
<dbReference type="EMBL" id="JPKZ01002115">
    <property type="protein sequence ID" value="KHN78336.1"/>
    <property type="molecule type" value="Genomic_DNA"/>
</dbReference>
<dbReference type="Proteomes" id="UP000031036">
    <property type="component" value="Unassembled WGS sequence"/>
</dbReference>
<dbReference type="AlphaFoldDB" id="A0A0B2V4J3"/>
<feature type="non-terminal residue" evidence="1">
    <location>
        <position position="1"/>
    </location>
</feature>
<gene>
    <name evidence="1" type="ORF">Tcan_01065</name>
</gene>
<reference evidence="1 2" key="1">
    <citation type="submission" date="2014-11" db="EMBL/GenBank/DDBJ databases">
        <title>Genetic blueprint of the zoonotic pathogen Toxocara canis.</title>
        <authorList>
            <person name="Zhu X.-Q."/>
            <person name="Korhonen P.K."/>
            <person name="Cai H."/>
            <person name="Young N.D."/>
            <person name="Nejsum P."/>
            <person name="von Samson-Himmelstjerna G."/>
            <person name="Boag P.R."/>
            <person name="Tan P."/>
            <person name="Li Q."/>
            <person name="Min J."/>
            <person name="Yang Y."/>
            <person name="Wang X."/>
            <person name="Fang X."/>
            <person name="Hall R.S."/>
            <person name="Hofmann A."/>
            <person name="Sternberg P.W."/>
            <person name="Jex A.R."/>
            <person name="Gasser R.B."/>
        </authorList>
    </citation>
    <scope>NUCLEOTIDE SEQUENCE [LARGE SCALE GENOMIC DNA]</scope>
    <source>
        <strain evidence="1">PN_DK_2014</strain>
    </source>
</reference>
<protein>
    <submittedName>
        <fullName evidence="1">Uncharacterized protein</fullName>
    </submittedName>
</protein>
<evidence type="ECO:0000313" key="2">
    <source>
        <dbReference type="Proteomes" id="UP000031036"/>
    </source>
</evidence>
<evidence type="ECO:0000313" key="1">
    <source>
        <dbReference type="EMBL" id="KHN78336.1"/>
    </source>
</evidence>
<accession>A0A0B2V4J3</accession>
<feature type="non-terminal residue" evidence="1">
    <location>
        <position position="112"/>
    </location>
</feature>
<organism evidence="1 2">
    <name type="scientific">Toxocara canis</name>
    <name type="common">Canine roundworm</name>
    <dbReference type="NCBI Taxonomy" id="6265"/>
    <lineage>
        <taxon>Eukaryota</taxon>
        <taxon>Metazoa</taxon>
        <taxon>Ecdysozoa</taxon>
        <taxon>Nematoda</taxon>
        <taxon>Chromadorea</taxon>
        <taxon>Rhabditida</taxon>
        <taxon>Spirurina</taxon>
        <taxon>Ascaridomorpha</taxon>
        <taxon>Ascaridoidea</taxon>
        <taxon>Toxocaridae</taxon>
        <taxon>Toxocara</taxon>
    </lineage>
</organism>
<comment type="caution">
    <text evidence="1">The sequence shown here is derived from an EMBL/GenBank/DDBJ whole genome shotgun (WGS) entry which is preliminary data.</text>
</comment>